<protein>
    <submittedName>
        <fullName evidence="2">Uncharacterized protein</fullName>
    </submittedName>
</protein>
<dbReference type="AlphaFoldDB" id="A0A7M2WV91"/>
<keyword evidence="3" id="KW-1185">Reference proteome</keyword>
<name>A0A7M2WV91_9BACT</name>
<keyword evidence="1" id="KW-0812">Transmembrane</keyword>
<dbReference type="RefSeq" id="WP_206292259.1">
    <property type="nucleotide sequence ID" value="NZ_CP063458.1"/>
</dbReference>
<feature type="transmembrane region" description="Helical" evidence="1">
    <location>
        <begin position="44"/>
        <end position="66"/>
    </location>
</feature>
<feature type="transmembrane region" description="Helical" evidence="1">
    <location>
        <begin position="119"/>
        <end position="139"/>
    </location>
</feature>
<keyword evidence="1" id="KW-0472">Membrane</keyword>
<dbReference type="KEGG" id="hbs:IPV69_23975"/>
<organism evidence="2 3">
    <name type="scientific">Humisphaera borealis</name>
    <dbReference type="NCBI Taxonomy" id="2807512"/>
    <lineage>
        <taxon>Bacteria</taxon>
        <taxon>Pseudomonadati</taxon>
        <taxon>Planctomycetota</taxon>
        <taxon>Phycisphaerae</taxon>
        <taxon>Tepidisphaerales</taxon>
        <taxon>Tepidisphaeraceae</taxon>
        <taxon>Humisphaera</taxon>
    </lineage>
</organism>
<dbReference type="Proteomes" id="UP000593765">
    <property type="component" value="Chromosome"/>
</dbReference>
<feature type="transmembrane region" description="Helical" evidence="1">
    <location>
        <begin position="87"/>
        <end position="107"/>
    </location>
</feature>
<evidence type="ECO:0000313" key="3">
    <source>
        <dbReference type="Proteomes" id="UP000593765"/>
    </source>
</evidence>
<dbReference type="EMBL" id="CP063458">
    <property type="protein sequence ID" value="QOV89234.1"/>
    <property type="molecule type" value="Genomic_DNA"/>
</dbReference>
<evidence type="ECO:0000313" key="2">
    <source>
        <dbReference type="EMBL" id="QOV89234.1"/>
    </source>
</evidence>
<gene>
    <name evidence="2" type="ORF">IPV69_23975</name>
</gene>
<proteinExistence type="predicted"/>
<evidence type="ECO:0000256" key="1">
    <source>
        <dbReference type="SAM" id="Phobius"/>
    </source>
</evidence>
<accession>A0A7M2WV91</accession>
<reference evidence="2 3" key="1">
    <citation type="submission" date="2020-10" db="EMBL/GenBank/DDBJ databases">
        <title>Wide distribution of Phycisphaera-like planctomycetes from WD2101 soil group in peatlands and genome analysis of the first cultivated representative.</title>
        <authorList>
            <person name="Dedysh S.N."/>
            <person name="Beletsky A.V."/>
            <person name="Ivanova A."/>
            <person name="Kulichevskaya I.S."/>
            <person name="Suzina N.E."/>
            <person name="Philippov D.A."/>
            <person name="Rakitin A.L."/>
            <person name="Mardanov A.V."/>
            <person name="Ravin N.V."/>
        </authorList>
    </citation>
    <scope>NUCLEOTIDE SEQUENCE [LARGE SCALE GENOMIC DNA]</scope>
    <source>
        <strain evidence="2 3">M1803</strain>
    </source>
</reference>
<keyword evidence="1" id="KW-1133">Transmembrane helix</keyword>
<feature type="transmembrane region" description="Helical" evidence="1">
    <location>
        <begin position="12"/>
        <end position="32"/>
    </location>
</feature>
<sequence>MTLQPYREPLRVTLLRTGAIALGVGAALVWRWGGPLTPGFYGRWFVASLLALWPTLGGHFVELWYLNRLRPRLRSGRPAQSAARVGVWFVGGVMLALCMELSARALGLTPRLGSMSWPARASVGGIAFIGIELVVHLALQLGGRPSFYNGRG</sequence>